<accession>A0A382INE4</accession>
<feature type="region of interest" description="Disordered" evidence="1">
    <location>
        <begin position="90"/>
        <end position="132"/>
    </location>
</feature>
<protein>
    <submittedName>
        <fullName evidence="2">Uncharacterized protein</fullName>
    </submittedName>
</protein>
<feature type="region of interest" description="Disordered" evidence="1">
    <location>
        <begin position="1"/>
        <end position="20"/>
    </location>
</feature>
<sequence>MFGRSGRQRPSGASGSSADQMLLDLVNGLRGVEERVEALERRFGALGTAPEPDEDSLMETRLHVARLSAELSRLTVELRGKIVELGNRTGVVFDDNASSPELAGDESFEDLTADSPARAPTVSRSSGWQPSV</sequence>
<proteinExistence type="predicted"/>
<reference evidence="2" key="1">
    <citation type="submission" date="2018-05" db="EMBL/GenBank/DDBJ databases">
        <authorList>
            <person name="Lanie J.A."/>
            <person name="Ng W.-L."/>
            <person name="Kazmierczak K.M."/>
            <person name="Andrzejewski T.M."/>
            <person name="Davidsen T.M."/>
            <person name="Wayne K.J."/>
            <person name="Tettelin H."/>
            <person name="Glass J.I."/>
            <person name="Rusch D."/>
            <person name="Podicherti R."/>
            <person name="Tsui H.-C.T."/>
            <person name="Winkler M.E."/>
        </authorList>
    </citation>
    <scope>NUCLEOTIDE SEQUENCE</scope>
</reference>
<feature type="compositionally biased region" description="Polar residues" evidence="1">
    <location>
        <begin position="122"/>
        <end position="132"/>
    </location>
</feature>
<feature type="compositionally biased region" description="Acidic residues" evidence="1">
    <location>
        <begin position="103"/>
        <end position="112"/>
    </location>
</feature>
<dbReference type="EMBL" id="UINC01068472">
    <property type="protein sequence ID" value="SVC01126.1"/>
    <property type="molecule type" value="Genomic_DNA"/>
</dbReference>
<dbReference type="AlphaFoldDB" id="A0A382INE4"/>
<name>A0A382INE4_9ZZZZ</name>
<gene>
    <name evidence="2" type="ORF">METZ01_LOCUS253980</name>
</gene>
<evidence type="ECO:0000256" key="1">
    <source>
        <dbReference type="SAM" id="MobiDB-lite"/>
    </source>
</evidence>
<organism evidence="2">
    <name type="scientific">marine metagenome</name>
    <dbReference type="NCBI Taxonomy" id="408172"/>
    <lineage>
        <taxon>unclassified sequences</taxon>
        <taxon>metagenomes</taxon>
        <taxon>ecological metagenomes</taxon>
    </lineage>
</organism>
<evidence type="ECO:0000313" key="2">
    <source>
        <dbReference type="EMBL" id="SVC01126.1"/>
    </source>
</evidence>